<protein>
    <recommendedName>
        <fullName evidence="5">LIM zinc-binding domain-containing protein</fullName>
    </recommendedName>
</protein>
<evidence type="ECO:0000259" key="5">
    <source>
        <dbReference type="PROSITE" id="PS50023"/>
    </source>
</evidence>
<sequence length="179" mass="20107">SPTQTFNDRVMSSSKGAEDKLYDTLIPSIIRTDCSPTDRAEDQLYDTLLPRSITSAANYSSYTDDSPTTRTTSYTISSSRPSFSLSSYSGVSSPTTTISTRLSRILQEKDLCTQCRKPFDGSAKMVLPEMKINCHATCFKCEVCNSTLGQMKAGDSLWIYRSMVHCENCFDITREKWRH</sequence>
<accession>H3BXE8</accession>
<dbReference type="PANTHER" id="PTHR15468:SF7">
    <property type="entry name" value="SCIELLIN"/>
    <property type="match status" value="1"/>
</dbReference>
<dbReference type="Ensembl" id="ENSTNIT00000002162.1">
    <property type="protein sequence ID" value="ENSTNIP00000000661.1"/>
    <property type="gene ID" value="ENSTNIG00000001163.1"/>
</dbReference>
<dbReference type="GeneTree" id="ENSGT00530000063872"/>
<evidence type="ECO:0000256" key="2">
    <source>
        <dbReference type="ARBA" id="ARBA00022833"/>
    </source>
</evidence>
<proteinExistence type="predicted"/>
<dbReference type="InterPro" id="IPR052621">
    <property type="entry name" value="Cell_Prolif/Cornif_Regul"/>
</dbReference>
<reference evidence="7" key="1">
    <citation type="journal article" date="2004" name="Nature">
        <title>Genome duplication in the teleost fish Tetraodon nigroviridis reveals the early vertebrate proto-karyotype.</title>
        <authorList>
            <person name="Jaillon O."/>
            <person name="Aury J.-M."/>
            <person name="Brunet F."/>
            <person name="Petit J.-L."/>
            <person name="Stange-Thomann N."/>
            <person name="Mauceli E."/>
            <person name="Bouneau L."/>
            <person name="Fischer C."/>
            <person name="Ozouf-Costaz C."/>
            <person name="Bernot A."/>
            <person name="Nicaud S."/>
            <person name="Jaffe D."/>
            <person name="Fisher S."/>
            <person name="Lutfalla G."/>
            <person name="Dossat C."/>
            <person name="Segurens B."/>
            <person name="Dasilva C."/>
            <person name="Salanoubat M."/>
            <person name="Levy M."/>
            <person name="Boudet N."/>
            <person name="Castellano S."/>
            <person name="Anthouard V."/>
            <person name="Jubin C."/>
            <person name="Castelli V."/>
            <person name="Katinka M."/>
            <person name="Vacherie B."/>
            <person name="Biemont C."/>
            <person name="Skalli Z."/>
            <person name="Cattolico L."/>
            <person name="Poulain J."/>
            <person name="De Berardinis V."/>
            <person name="Cruaud C."/>
            <person name="Duprat S."/>
            <person name="Brottier P."/>
            <person name="Coutanceau J.-P."/>
            <person name="Gouzy J."/>
            <person name="Parra G."/>
            <person name="Lardier G."/>
            <person name="Chapple C."/>
            <person name="McKernan K.J."/>
            <person name="McEwan P."/>
            <person name="Bosak S."/>
            <person name="Kellis M."/>
            <person name="Volff J.-N."/>
            <person name="Guigo R."/>
            <person name="Zody M.C."/>
            <person name="Mesirov J."/>
            <person name="Lindblad-Toh K."/>
            <person name="Birren B."/>
            <person name="Nusbaum C."/>
            <person name="Kahn D."/>
            <person name="Robinson-Rechavi M."/>
            <person name="Laudet V."/>
            <person name="Schachter V."/>
            <person name="Quetier F."/>
            <person name="Saurin W."/>
            <person name="Scarpelli C."/>
            <person name="Wincker P."/>
            <person name="Lander E.S."/>
            <person name="Weissenbach J."/>
            <person name="Roest Crollius H."/>
        </authorList>
    </citation>
    <scope>NUCLEOTIDE SEQUENCE [LARGE SCALE GENOMIC DNA]</scope>
</reference>
<dbReference type="AlphaFoldDB" id="H3BXE8"/>
<evidence type="ECO:0000313" key="6">
    <source>
        <dbReference type="Ensembl" id="ENSTNIP00000000661.1"/>
    </source>
</evidence>
<dbReference type="HOGENOM" id="CLU_106979_0_0_1"/>
<keyword evidence="1 4" id="KW-0479">Metal-binding</keyword>
<evidence type="ECO:0000313" key="7">
    <source>
        <dbReference type="Proteomes" id="UP000007303"/>
    </source>
</evidence>
<dbReference type="PROSITE" id="PS50023">
    <property type="entry name" value="LIM_DOMAIN_2"/>
    <property type="match status" value="1"/>
</dbReference>
<dbReference type="Proteomes" id="UP000007303">
    <property type="component" value="Unassembled WGS sequence"/>
</dbReference>
<evidence type="ECO:0000256" key="4">
    <source>
        <dbReference type="PROSITE-ProRule" id="PRU00125"/>
    </source>
</evidence>
<evidence type="ECO:0000256" key="1">
    <source>
        <dbReference type="ARBA" id="ARBA00022723"/>
    </source>
</evidence>
<evidence type="ECO:0000256" key="3">
    <source>
        <dbReference type="ARBA" id="ARBA00023038"/>
    </source>
</evidence>
<keyword evidence="7" id="KW-1185">Reference proteome</keyword>
<dbReference type="PANTHER" id="PTHR15468">
    <property type="entry name" value="ZNF185"/>
    <property type="match status" value="1"/>
</dbReference>
<dbReference type="SMART" id="SM00132">
    <property type="entry name" value="LIM"/>
    <property type="match status" value="1"/>
</dbReference>
<dbReference type="PROSITE" id="PS00478">
    <property type="entry name" value="LIM_DOMAIN_1"/>
    <property type="match status" value="1"/>
</dbReference>
<dbReference type="Gene3D" id="2.10.110.10">
    <property type="entry name" value="Cysteine Rich Protein"/>
    <property type="match status" value="1"/>
</dbReference>
<organism evidence="6 7">
    <name type="scientific">Tetraodon nigroviridis</name>
    <name type="common">Spotted green pufferfish</name>
    <name type="synonym">Chelonodon nigroviridis</name>
    <dbReference type="NCBI Taxonomy" id="99883"/>
    <lineage>
        <taxon>Eukaryota</taxon>
        <taxon>Metazoa</taxon>
        <taxon>Chordata</taxon>
        <taxon>Craniata</taxon>
        <taxon>Vertebrata</taxon>
        <taxon>Euteleostomi</taxon>
        <taxon>Actinopterygii</taxon>
        <taxon>Neopterygii</taxon>
        <taxon>Teleostei</taxon>
        <taxon>Neoteleostei</taxon>
        <taxon>Acanthomorphata</taxon>
        <taxon>Eupercaria</taxon>
        <taxon>Tetraodontiformes</taxon>
        <taxon>Tetradontoidea</taxon>
        <taxon>Tetraodontidae</taxon>
        <taxon>Tetraodon</taxon>
    </lineage>
</organism>
<feature type="domain" description="LIM zinc-binding" evidence="5">
    <location>
        <begin position="110"/>
        <end position="176"/>
    </location>
</feature>
<dbReference type="InterPro" id="IPR001781">
    <property type="entry name" value="Znf_LIM"/>
</dbReference>
<keyword evidence="2 4" id="KW-0862">Zinc</keyword>
<dbReference type="GO" id="GO:0046872">
    <property type="term" value="F:metal ion binding"/>
    <property type="evidence" value="ECO:0007669"/>
    <property type="project" value="UniProtKB-KW"/>
</dbReference>
<reference evidence="6" key="2">
    <citation type="submission" date="2025-08" db="UniProtKB">
        <authorList>
            <consortium name="Ensembl"/>
        </authorList>
    </citation>
    <scope>IDENTIFICATION</scope>
</reference>
<keyword evidence="3 4" id="KW-0440">LIM domain</keyword>
<name>H3BXE8_TETNG</name>
<reference evidence="6" key="3">
    <citation type="submission" date="2025-09" db="UniProtKB">
        <authorList>
            <consortium name="Ensembl"/>
        </authorList>
    </citation>
    <scope>IDENTIFICATION</scope>
</reference>
<dbReference type="GO" id="GO:0005737">
    <property type="term" value="C:cytoplasm"/>
    <property type="evidence" value="ECO:0007669"/>
    <property type="project" value="TreeGrafter"/>
</dbReference>
<dbReference type="GO" id="GO:0008544">
    <property type="term" value="P:epidermis development"/>
    <property type="evidence" value="ECO:0007669"/>
    <property type="project" value="TreeGrafter"/>
</dbReference>